<organism evidence="3 4">
    <name type="scientific">Planococcus wigleyi</name>
    <dbReference type="NCBI Taxonomy" id="2762216"/>
    <lineage>
        <taxon>Bacteria</taxon>
        <taxon>Bacillati</taxon>
        <taxon>Bacillota</taxon>
        <taxon>Bacilli</taxon>
        <taxon>Bacillales</taxon>
        <taxon>Caryophanaceae</taxon>
        <taxon>Planococcus</taxon>
    </lineage>
</organism>
<evidence type="ECO:0000259" key="1">
    <source>
        <dbReference type="Pfam" id="PF18739"/>
    </source>
</evidence>
<accession>A0ABR8WDF3</accession>
<evidence type="ECO:0000313" key="4">
    <source>
        <dbReference type="Proteomes" id="UP000658980"/>
    </source>
</evidence>
<feature type="domain" description="Apea-like HEPN" evidence="1">
    <location>
        <begin position="304"/>
        <end position="447"/>
    </location>
</feature>
<proteinExistence type="predicted"/>
<evidence type="ECO:0000313" key="3">
    <source>
        <dbReference type="EMBL" id="MBD8015055.1"/>
    </source>
</evidence>
<comment type="caution">
    <text evidence="3">The sequence shown here is derived from an EMBL/GenBank/DDBJ whole genome shotgun (WGS) entry which is preliminary data.</text>
</comment>
<dbReference type="RefSeq" id="WP_191715281.1">
    <property type="nucleotide sequence ID" value="NZ_JACSPU010000003.1"/>
</dbReference>
<keyword evidence="4" id="KW-1185">Reference proteome</keyword>
<reference evidence="3 4" key="1">
    <citation type="submission" date="2020-08" db="EMBL/GenBank/DDBJ databases">
        <title>A Genomic Blueprint of the Chicken Gut Microbiome.</title>
        <authorList>
            <person name="Gilroy R."/>
            <person name="Ravi A."/>
            <person name="Getino M."/>
            <person name="Pursley I."/>
            <person name="Horton D.L."/>
            <person name="Alikhan N.-F."/>
            <person name="Baker D."/>
            <person name="Gharbi K."/>
            <person name="Hall N."/>
            <person name="Watson M."/>
            <person name="Adriaenssens E.M."/>
            <person name="Foster-Nyarko E."/>
            <person name="Jarju S."/>
            <person name="Secka A."/>
            <person name="Antonio M."/>
            <person name="Oren A."/>
            <person name="Chaudhuri R."/>
            <person name="La Ragione R.M."/>
            <person name="Hildebrand F."/>
            <person name="Pallen M.J."/>
        </authorList>
    </citation>
    <scope>NUCLEOTIDE SEQUENCE [LARGE SCALE GENOMIC DNA]</scope>
    <source>
        <strain evidence="3 4">Sa1BUA13</strain>
    </source>
</reference>
<dbReference type="InterPro" id="IPR041223">
    <property type="entry name" value="ApeA_NTD"/>
</dbReference>
<evidence type="ECO:0008006" key="5">
    <source>
        <dbReference type="Google" id="ProtNLM"/>
    </source>
</evidence>
<gene>
    <name evidence="3" type="ORF">H9630_09505</name>
</gene>
<dbReference type="InterPro" id="IPR041229">
    <property type="entry name" value="HEPN_Apea"/>
</dbReference>
<protein>
    <recommendedName>
        <fullName evidence="5">ApeA N-terminal domain-containing protein</fullName>
    </recommendedName>
</protein>
<dbReference type="Proteomes" id="UP000658980">
    <property type="component" value="Unassembled WGS sequence"/>
</dbReference>
<dbReference type="EMBL" id="JACSPU010000003">
    <property type="protein sequence ID" value="MBD8015055.1"/>
    <property type="molecule type" value="Genomic_DNA"/>
</dbReference>
<evidence type="ECO:0000259" key="2">
    <source>
        <dbReference type="Pfam" id="PF18862"/>
    </source>
</evidence>
<name>A0ABR8WDF3_9BACL</name>
<dbReference type="Pfam" id="PF18739">
    <property type="entry name" value="HEPN_Apea"/>
    <property type="match status" value="1"/>
</dbReference>
<sequence length="478" mass="55971">MAKKDNLQFGSWHIGGTGLILNGILNLDEETGELDLFSDEPLSLPYNTDVVYGKTYQGAAFTLYGCSIQGGRTSSFVHDYESKYTYKISCNYILEGANFTAEQEILVKEVYFSVTNLNKWAFQNAVDIKLDDSSEYIITTNPIDDITHKNEEFEFTIRYITLADYNYRFTSSLKISTNVQLILKFKNPTSLKRAHILIYKVRDFFSLCINSNTYIDYISAAPHYITPQQVEMPIKVYGQAIEFGKNEKVEELKNYHSYISLEHIKKDFNTCMKNWFEKSEKLKPVIDLYLSLNYHRTSYERHFLNLVQALEAYHRLTRKNQVLPKDEHVKKMESIIANVPEEHQEWVKGKLAFSDEPSLHERLEELLTPTGKSDSPDYEAKYHHLFRLRNKKKIEIIRDIKNTRNYNTHFDERLLKKSLKGEELYQLILLLSLMMEYYLLMELEIEENIIVDLTWKKAGEISTRNSLIEATRDSNITF</sequence>
<dbReference type="Pfam" id="PF18862">
    <property type="entry name" value="ApeA_NTD1"/>
    <property type="match status" value="1"/>
</dbReference>
<feature type="domain" description="ApeA N-terminal" evidence="2">
    <location>
        <begin position="10"/>
        <end position="275"/>
    </location>
</feature>